<dbReference type="SUPFAM" id="SSF53448">
    <property type="entry name" value="Nucleotide-diphospho-sugar transferases"/>
    <property type="match status" value="1"/>
</dbReference>
<name>A0ABY5KZ35_9CELL</name>
<dbReference type="PANTHER" id="PTHR43179">
    <property type="entry name" value="RHAMNOSYLTRANSFERASE WBBL"/>
    <property type="match status" value="1"/>
</dbReference>
<keyword evidence="3" id="KW-0328">Glycosyltransferase</keyword>
<evidence type="ECO:0000259" key="6">
    <source>
        <dbReference type="Pfam" id="PF13632"/>
    </source>
</evidence>
<evidence type="ECO:0000259" key="5">
    <source>
        <dbReference type="Pfam" id="PF00535"/>
    </source>
</evidence>
<dbReference type="EMBL" id="CP101988">
    <property type="protein sequence ID" value="UUI74527.1"/>
    <property type="molecule type" value="Genomic_DNA"/>
</dbReference>
<evidence type="ECO:0000313" key="7">
    <source>
        <dbReference type="EMBL" id="UUI74527.1"/>
    </source>
</evidence>
<dbReference type="RefSeq" id="WP_227570757.1">
    <property type="nucleotide sequence ID" value="NZ_CP101988.1"/>
</dbReference>
<evidence type="ECO:0000256" key="4">
    <source>
        <dbReference type="ARBA" id="ARBA00022679"/>
    </source>
</evidence>
<dbReference type="Pfam" id="PF00535">
    <property type="entry name" value="Glycos_transf_2"/>
    <property type="match status" value="1"/>
</dbReference>
<reference evidence="7 8" key="1">
    <citation type="submission" date="2022-07" db="EMBL/GenBank/DDBJ databases">
        <title>Novel species in genus cellulomonas.</title>
        <authorList>
            <person name="Ye L."/>
        </authorList>
    </citation>
    <scope>NUCLEOTIDE SEQUENCE [LARGE SCALE GENOMIC DNA]</scope>
    <source>
        <strain evidence="8">zg-Y338</strain>
    </source>
</reference>
<accession>A0ABY5KZ35</accession>
<dbReference type="Pfam" id="PF13632">
    <property type="entry name" value="Glyco_trans_2_3"/>
    <property type="match status" value="1"/>
</dbReference>
<dbReference type="CDD" id="cd04186">
    <property type="entry name" value="GT_2_like_c"/>
    <property type="match status" value="1"/>
</dbReference>
<dbReference type="Proteomes" id="UP001316189">
    <property type="component" value="Chromosome"/>
</dbReference>
<keyword evidence="4" id="KW-0808">Transferase</keyword>
<gene>
    <name evidence="7" type="ORF">NP064_12070</name>
</gene>
<comment type="pathway">
    <text evidence="1">Cell wall biogenesis; cell wall polysaccharide biosynthesis.</text>
</comment>
<keyword evidence="8" id="KW-1185">Reference proteome</keyword>
<feature type="domain" description="Glycosyltransferase 2-like" evidence="5">
    <location>
        <begin position="13"/>
        <end position="122"/>
    </location>
</feature>
<evidence type="ECO:0000313" key="8">
    <source>
        <dbReference type="Proteomes" id="UP001316189"/>
    </source>
</evidence>
<organism evidence="7 8">
    <name type="scientific">Cellulomonas chengniuliangii</name>
    <dbReference type="NCBI Taxonomy" id="2968084"/>
    <lineage>
        <taxon>Bacteria</taxon>
        <taxon>Bacillati</taxon>
        <taxon>Actinomycetota</taxon>
        <taxon>Actinomycetes</taxon>
        <taxon>Micrococcales</taxon>
        <taxon>Cellulomonadaceae</taxon>
        <taxon>Cellulomonas</taxon>
    </lineage>
</organism>
<dbReference type="InterPro" id="IPR029044">
    <property type="entry name" value="Nucleotide-diphossugar_trans"/>
</dbReference>
<feature type="domain" description="Glycosyltransferase 2-like" evidence="6">
    <location>
        <begin position="193"/>
        <end position="251"/>
    </location>
</feature>
<sequence>MTDDQGAPADVVVVTVTYNGADLVARCLNGLLKQDLRGLRMQVVVVDNASTDGTAALVAQHYPHVRLIRSPVNLGFAGGNNVVLDTVESPYVILINNDAVPEPGFVAALVESLAASPATVGALTATVLLADRFRPATSSDHGDVVHGADGNYVPDPMGQVTLVNSTGNEVRTDGFGVDRGWLCDARSHHPERDVFGFCGAAAILRTDALRDVGTFDPDFFLYYEDTDLSWRLRLAGYTIEHSADAVVHHVHAASTSEGSELFRFHDGRNRLLMLLKSATPQRAVRAIARYVLTTCSIAVRRSQPAAHVRTRCRVLMSFLRLTPKMLRKRRAIGRTARVPRAEVERLLVPPQPRSPGAYRR</sequence>
<comment type="similarity">
    <text evidence="2">Belongs to the glycosyltransferase 2 family.</text>
</comment>
<dbReference type="Gene3D" id="3.90.550.10">
    <property type="entry name" value="Spore Coat Polysaccharide Biosynthesis Protein SpsA, Chain A"/>
    <property type="match status" value="1"/>
</dbReference>
<dbReference type="InterPro" id="IPR001173">
    <property type="entry name" value="Glyco_trans_2-like"/>
</dbReference>
<evidence type="ECO:0000256" key="3">
    <source>
        <dbReference type="ARBA" id="ARBA00022676"/>
    </source>
</evidence>
<evidence type="ECO:0000256" key="1">
    <source>
        <dbReference type="ARBA" id="ARBA00004776"/>
    </source>
</evidence>
<dbReference type="PANTHER" id="PTHR43179:SF12">
    <property type="entry name" value="GALACTOFURANOSYLTRANSFERASE GLFT2"/>
    <property type="match status" value="1"/>
</dbReference>
<protein>
    <submittedName>
        <fullName evidence="7">Glycosyltransferase family 2 protein</fullName>
    </submittedName>
</protein>
<evidence type="ECO:0000256" key="2">
    <source>
        <dbReference type="ARBA" id="ARBA00006739"/>
    </source>
</evidence>
<proteinExistence type="inferred from homology"/>